<keyword evidence="10" id="KW-1185">Reference proteome</keyword>
<evidence type="ECO:0000256" key="6">
    <source>
        <dbReference type="ARBA" id="ARBA00023065"/>
    </source>
</evidence>
<dbReference type="InterPro" id="IPR003445">
    <property type="entry name" value="Cat_transpt"/>
</dbReference>
<dbReference type="Proteomes" id="UP000070620">
    <property type="component" value="Unassembled WGS sequence"/>
</dbReference>
<evidence type="ECO:0000256" key="7">
    <source>
        <dbReference type="ARBA" id="ARBA00023136"/>
    </source>
</evidence>
<dbReference type="Pfam" id="PF02386">
    <property type="entry name" value="TrkH"/>
    <property type="match status" value="1"/>
</dbReference>
<evidence type="ECO:0000256" key="8">
    <source>
        <dbReference type="SAM" id="Phobius"/>
    </source>
</evidence>
<dbReference type="RefSeq" id="WP_067363869.1">
    <property type="nucleotide sequence ID" value="NZ_JBIUBN010000001.1"/>
</dbReference>
<protein>
    <submittedName>
        <fullName evidence="9">ATPase</fullName>
    </submittedName>
</protein>
<sequence length="444" mass="47446">MRRLLRYPVRLVPVGFLVAILLGTGLLMLPQAAVEHEYTPFTTALFTATSAVSVTGMSVVDTHTYWNGFGLVLITVLTQVGGLGILTGAALVILLVARQLGLRNRLLVQAETTEYGIGNVRALLLRIAVIALVCEAVITLVLAGRLWLTYDYPLGRALWYGLFHAVQAFNNGGFSLYPDSLIRFARDAWICLPVAAGTIVGGLGFPAIFDAARTWRRPSRWGVATKLTVWGSLALLVVGFAGLLATEWANTRTVGSYGWSGKVLAVATQSAVLRTGGFQMINMAELDEESYPLLIALMFIGGGSASTAGGIKVGTFFLLAFVIWAQLRGEPDVTVGSRRVAGASQRQGLTVALLSVALVVAGTTVLIGLAEDVRDYRVLFEVVSAFSTTGVTAGLAAHLNDAGQFVLIALMYVGRVGPLTLGSAIALNTRRRLYRYPEEQPIVS</sequence>
<dbReference type="AlphaFoldDB" id="A0A136PU14"/>
<evidence type="ECO:0000256" key="4">
    <source>
        <dbReference type="ARBA" id="ARBA00022692"/>
    </source>
</evidence>
<dbReference type="PANTHER" id="PTHR32024">
    <property type="entry name" value="TRK SYSTEM POTASSIUM UPTAKE PROTEIN TRKG-RELATED"/>
    <property type="match status" value="1"/>
</dbReference>
<proteinExistence type="predicted"/>
<evidence type="ECO:0000256" key="1">
    <source>
        <dbReference type="ARBA" id="ARBA00004651"/>
    </source>
</evidence>
<feature type="transmembrane region" description="Helical" evidence="8">
    <location>
        <begin position="123"/>
        <end position="145"/>
    </location>
</feature>
<evidence type="ECO:0000256" key="5">
    <source>
        <dbReference type="ARBA" id="ARBA00022989"/>
    </source>
</evidence>
<dbReference type="GO" id="GO:0030001">
    <property type="term" value="P:metal ion transport"/>
    <property type="evidence" value="ECO:0007669"/>
    <property type="project" value="UniProtKB-ARBA"/>
</dbReference>
<comment type="caution">
    <text evidence="9">The sequence shown here is derived from an EMBL/GenBank/DDBJ whole genome shotgun (WGS) entry which is preliminary data.</text>
</comment>
<gene>
    <name evidence="9" type="ORF">AWW66_11245</name>
</gene>
<reference evidence="9 10" key="1">
    <citation type="submission" date="2016-01" db="EMBL/GenBank/DDBJ databases">
        <title>Whole genome sequence and analysis of Micromonospora rosaria DSM 803, which can produce antibacterial substance rosamicin.</title>
        <authorList>
            <person name="Yang H."/>
            <person name="He X."/>
            <person name="Zhu D."/>
        </authorList>
    </citation>
    <scope>NUCLEOTIDE SEQUENCE [LARGE SCALE GENOMIC DNA]</scope>
    <source>
        <strain evidence="9 10">DSM 803</strain>
    </source>
</reference>
<feature type="transmembrane region" description="Helical" evidence="8">
    <location>
        <begin position="12"/>
        <end position="29"/>
    </location>
</feature>
<organism evidence="9 10">
    <name type="scientific">Micromonospora rosaria</name>
    <dbReference type="NCBI Taxonomy" id="47874"/>
    <lineage>
        <taxon>Bacteria</taxon>
        <taxon>Bacillati</taxon>
        <taxon>Actinomycetota</taxon>
        <taxon>Actinomycetes</taxon>
        <taxon>Micromonosporales</taxon>
        <taxon>Micromonosporaceae</taxon>
        <taxon>Micromonospora</taxon>
    </lineage>
</organism>
<keyword evidence="5 8" id="KW-1133">Transmembrane helix</keyword>
<feature type="transmembrane region" description="Helical" evidence="8">
    <location>
        <begin position="405"/>
        <end position="427"/>
    </location>
</feature>
<keyword evidence="4 8" id="KW-0812">Transmembrane</keyword>
<evidence type="ECO:0000256" key="2">
    <source>
        <dbReference type="ARBA" id="ARBA00022448"/>
    </source>
</evidence>
<dbReference type="GO" id="GO:0008324">
    <property type="term" value="F:monoatomic cation transmembrane transporter activity"/>
    <property type="evidence" value="ECO:0007669"/>
    <property type="project" value="InterPro"/>
</dbReference>
<keyword evidence="3" id="KW-1003">Cell membrane</keyword>
<dbReference type="PANTHER" id="PTHR32024:SF1">
    <property type="entry name" value="KTR SYSTEM POTASSIUM UPTAKE PROTEIN B"/>
    <property type="match status" value="1"/>
</dbReference>
<evidence type="ECO:0000313" key="10">
    <source>
        <dbReference type="Proteomes" id="UP000070620"/>
    </source>
</evidence>
<feature type="transmembrane region" description="Helical" evidence="8">
    <location>
        <begin position="189"/>
        <end position="209"/>
    </location>
</feature>
<evidence type="ECO:0000256" key="3">
    <source>
        <dbReference type="ARBA" id="ARBA00022475"/>
    </source>
</evidence>
<feature type="transmembrane region" description="Helical" evidence="8">
    <location>
        <begin position="347"/>
        <end position="369"/>
    </location>
</feature>
<feature type="transmembrane region" description="Helical" evidence="8">
    <location>
        <begin position="229"/>
        <end position="249"/>
    </location>
</feature>
<dbReference type="GO" id="GO:0005886">
    <property type="term" value="C:plasma membrane"/>
    <property type="evidence" value="ECO:0007669"/>
    <property type="project" value="UniProtKB-SubCell"/>
</dbReference>
<keyword evidence="2" id="KW-0813">Transport</keyword>
<feature type="transmembrane region" description="Helical" evidence="8">
    <location>
        <begin position="294"/>
        <end position="327"/>
    </location>
</feature>
<dbReference type="EMBL" id="LRQV01000030">
    <property type="protein sequence ID" value="KXK61903.1"/>
    <property type="molecule type" value="Genomic_DNA"/>
</dbReference>
<accession>A0A136PU14</accession>
<feature type="transmembrane region" description="Helical" evidence="8">
    <location>
        <begin position="72"/>
        <end position="97"/>
    </location>
</feature>
<keyword evidence="7 8" id="KW-0472">Membrane</keyword>
<comment type="subcellular location">
    <subcellularLocation>
        <location evidence="1">Cell membrane</location>
        <topology evidence="1">Multi-pass membrane protein</topology>
    </subcellularLocation>
</comment>
<keyword evidence="6" id="KW-0406">Ion transport</keyword>
<name>A0A136PU14_9ACTN</name>
<dbReference type="OrthoDB" id="9810952at2"/>
<evidence type="ECO:0000313" key="9">
    <source>
        <dbReference type="EMBL" id="KXK61903.1"/>
    </source>
</evidence>